<evidence type="ECO:0000256" key="3">
    <source>
        <dbReference type="ARBA" id="ARBA00012023"/>
    </source>
</evidence>
<evidence type="ECO:0000313" key="11">
    <source>
        <dbReference type="EMBL" id="KUI64524.1"/>
    </source>
</evidence>
<dbReference type="GO" id="GO:0035299">
    <property type="term" value="F:inositol-1,3,4,5,6-pentakisphosphate 2-kinase activity"/>
    <property type="evidence" value="ECO:0007669"/>
    <property type="project" value="UniProtKB-EC"/>
</dbReference>
<keyword evidence="12" id="KW-1185">Reference proteome</keyword>
<evidence type="ECO:0000256" key="10">
    <source>
        <dbReference type="SAM" id="MobiDB-lite"/>
    </source>
</evidence>
<name>A0A194VK49_CYTMA</name>
<dbReference type="GO" id="GO:0032958">
    <property type="term" value="P:inositol phosphate biosynthetic process"/>
    <property type="evidence" value="ECO:0007669"/>
    <property type="project" value="TreeGrafter"/>
</dbReference>
<sequence length="361" mass="41070">MALGKSIQESEEHQRTGGTIMRGVSDMETVPDSATVNFVGEGRANVVFELLGVESHAGLRGQLLRLPKDKSKAMSYVELQKYWEEKVLPLFEPHELVQQRLVKLPKSPAFFARLNQQLRGIEEKSTRRRDFVGHSVSDGVQIGMLVEDMRPGASQGGETSLHEIKPKWLHQSPRAPKGAEQCRNCAREVQRQIKDKSRHAIFCPLNLVKVADFPKNQDVAGDIRRSFGLSEAESDNLQAWLRSSSLLQRLRAAQWDNDHEPAVADAERYCLAMTLRDCSLFLKISRRPGSGPDGVVAKLADMDMKNFEIKKDYWERRENDLHERGLYWKADTMSKTLTDCQLPFYKASRKMPAELQKYYPG</sequence>
<evidence type="ECO:0000256" key="5">
    <source>
        <dbReference type="ARBA" id="ARBA00022679"/>
    </source>
</evidence>
<gene>
    <name evidence="11" type="ORF">VM1G_01086</name>
</gene>
<comment type="function">
    <text evidence="1">Has kinase activity and phosphorylates inositol-1,3,4,5,6-pentakisphosphate (Ins(1,3,4,5,6)P5) to produce 1,2,3,4,5,6-hexakisphosphate (InsP6), also known as phytate.</text>
</comment>
<dbReference type="GO" id="GO:0005634">
    <property type="term" value="C:nucleus"/>
    <property type="evidence" value="ECO:0007669"/>
    <property type="project" value="TreeGrafter"/>
</dbReference>
<evidence type="ECO:0000256" key="9">
    <source>
        <dbReference type="RuleBase" id="RU364126"/>
    </source>
</evidence>
<dbReference type="Proteomes" id="UP000078559">
    <property type="component" value="Chromosome 1"/>
</dbReference>
<dbReference type="SMR" id="A0A194VK49"/>
<dbReference type="AlphaFoldDB" id="A0A194VK49"/>
<keyword evidence="8 9" id="KW-0067">ATP-binding</keyword>
<proteinExistence type="inferred from homology"/>
<dbReference type="GO" id="GO:0005524">
    <property type="term" value="F:ATP binding"/>
    <property type="evidence" value="ECO:0007669"/>
    <property type="project" value="UniProtKB-KW"/>
</dbReference>
<evidence type="ECO:0000256" key="7">
    <source>
        <dbReference type="ARBA" id="ARBA00022777"/>
    </source>
</evidence>
<accession>A0A194VK49</accession>
<dbReference type="Pfam" id="PF06090">
    <property type="entry name" value="Ins_P5_2-kin"/>
    <property type="match status" value="2"/>
</dbReference>
<keyword evidence="7 9" id="KW-0418">Kinase</keyword>
<evidence type="ECO:0000256" key="2">
    <source>
        <dbReference type="ARBA" id="ARBA00008305"/>
    </source>
</evidence>
<feature type="region of interest" description="Disordered" evidence="10">
    <location>
        <begin position="1"/>
        <end position="20"/>
    </location>
</feature>
<dbReference type="OrthoDB" id="272370at2759"/>
<evidence type="ECO:0000256" key="1">
    <source>
        <dbReference type="ARBA" id="ARBA00003979"/>
    </source>
</evidence>
<dbReference type="PANTHER" id="PTHR14456">
    <property type="entry name" value="INOSITOL POLYPHOSPHATE KINASE 1"/>
    <property type="match status" value="1"/>
</dbReference>
<keyword evidence="6 9" id="KW-0547">Nucleotide-binding</keyword>
<dbReference type="PANTHER" id="PTHR14456:SF2">
    <property type="entry name" value="INOSITOL-PENTAKISPHOSPHATE 2-KINASE"/>
    <property type="match status" value="1"/>
</dbReference>
<keyword evidence="5 9" id="KW-0808">Transferase</keyword>
<protein>
    <recommendedName>
        <fullName evidence="4 9">Inositol-pentakisphosphate 2-kinase</fullName>
        <ecNumber evidence="3 9">2.7.1.158</ecNumber>
    </recommendedName>
</protein>
<dbReference type="EMBL" id="CM003098">
    <property type="protein sequence ID" value="KUI64524.1"/>
    <property type="molecule type" value="Genomic_DNA"/>
</dbReference>
<evidence type="ECO:0000313" key="12">
    <source>
        <dbReference type="Proteomes" id="UP000078559"/>
    </source>
</evidence>
<evidence type="ECO:0000256" key="6">
    <source>
        <dbReference type="ARBA" id="ARBA00022741"/>
    </source>
</evidence>
<comment type="catalytic activity">
    <reaction evidence="9">
        <text>1D-myo-inositol 1,3,4,5,6-pentakisphosphate + ATP = 1D-myo-inositol hexakisphosphate + ADP + H(+)</text>
        <dbReference type="Rhea" id="RHEA:20313"/>
        <dbReference type="ChEBI" id="CHEBI:15378"/>
        <dbReference type="ChEBI" id="CHEBI:30616"/>
        <dbReference type="ChEBI" id="CHEBI:57733"/>
        <dbReference type="ChEBI" id="CHEBI:58130"/>
        <dbReference type="ChEBI" id="CHEBI:456216"/>
        <dbReference type="EC" id="2.7.1.158"/>
    </reaction>
</comment>
<comment type="domain">
    <text evidence="9">The EXKPK motif is conserved in inositol-pentakisphosphate 2-kinases of both family 1 and 2.</text>
</comment>
<comment type="function">
    <text evidence="9">Phosphorylates Ins(1,3,4,5,6)P5 at position 2 to form Ins(1,2,3,4,5,6)P6 (InsP6 or phytate).</text>
</comment>
<evidence type="ECO:0000256" key="8">
    <source>
        <dbReference type="ARBA" id="ARBA00022840"/>
    </source>
</evidence>
<organism evidence="11 12">
    <name type="scientific">Cytospora mali</name>
    <name type="common">Apple Valsa canker fungus</name>
    <name type="synonym">Valsa mali</name>
    <dbReference type="NCBI Taxonomy" id="578113"/>
    <lineage>
        <taxon>Eukaryota</taxon>
        <taxon>Fungi</taxon>
        <taxon>Dikarya</taxon>
        <taxon>Ascomycota</taxon>
        <taxon>Pezizomycotina</taxon>
        <taxon>Sordariomycetes</taxon>
        <taxon>Sordariomycetidae</taxon>
        <taxon>Diaporthales</taxon>
        <taxon>Cytosporaceae</taxon>
        <taxon>Cytospora</taxon>
    </lineage>
</organism>
<evidence type="ECO:0000256" key="4">
    <source>
        <dbReference type="ARBA" id="ARBA00014846"/>
    </source>
</evidence>
<dbReference type="EC" id="2.7.1.158" evidence="3 9"/>
<reference evidence="11" key="1">
    <citation type="submission" date="2014-12" db="EMBL/GenBank/DDBJ databases">
        <title>Genome Sequence of Valsa Canker Pathogens Uncovers a Specific Adaption of Colonization on Woody Bark.</title>
        <authorList>
            <person name="Yin Z."/>
            <person name="Liu H."/>
            <person name="Gao X."/>
            <person name="Li Z."/>
            <person name="Song N."/>
            <person name="Ke X."/>
            <person name="Dai Q."/>
            <person name="Wu Y."/>
            <person name="Sun Y."/>
            <person name="Xu J.-R."/>
            <person name="Kang Z.K."/>
            <person name="Wang L."/>
            <person name="Huang L."/>
        </authorList>
    </citation>
    <scope>NUCLEOTIDE SEQUENCE [LARGE SCALE GENOMIC DNA]</scope>
    <source>
        <strain evidence="11">03-8</strain>
    </source>
</reference>
<comment type="similarity">
    <text evidence="2">Belongs to the IPK1 type 1 family.</text>
</comment>
<dbReference type="InterPro" id="IPR009286">
    <property type="entry name" value="Ins_P5_2-kin"/>
</dbReference>